<keyword evidence="6" id="KW-1185">Reference proteome</keyword>
<dbReference type="PROSITE" id="PS50084">
    <property type="entry name" value="KH_TYPE_1"/>
    <property type="match status" value="3"/>
</dbReference>
<dbReference type="SUPFAM" id="SSF54791">
    <property type="entry name" value="Eukaryotic type KH-domain (KH-domain type I)"/>
    <property type="match status" value="3"/>
</dbReference>
<organism evidence="5 6">
    <name type="scientific">Cystoisospora suis</name>
    <dbReference type="NCBI Taxonomy" id="483139"/>
    <lineage>
        <taxon>Eukaryota</taxon>
        <taxon>Sar</taxon>
        <taxon>Alveolata</taxon>
        <taxon>Apicomplexa</taxon>
        <taxon>Conoidasida</taxon>
        <taxon>Coccidia</taxon>
        <taxon>Eucoccidiorida</taxon>
        <taxon>Eimeriorina</taxon>
        <taxon>Sarcocystidae</taxon>
        <taxon>Cystoisospora</taxon>
    </lineage>
</organism>
<protein>
    <submittedName>
        <fullName evidence="5">Rna-binding protein nova-1</fullName>
    </submittedName>
</protein>
<dbReference type="Proteomes" id="UP000221165">
    <property type="component" value="Unassembled WGS sequence"/>
</dbReference>
<dbReference type="AlphaFoldDB" id="A0A2C6LHF0"/>
<dbReference type="InterPro" id="IPR047275">
    <property type="entry name" value="KH-I_NOVA_rpt1"/>
</dbReference>
<dbReference type="RefSeq" id="XP_067927510.1">
    <property type="nucleotide sequence ID" value="XM_068060504.1"/>
</dbReference>
<evidence type="ECO:0000313" key="5">
    <source>
        <dbReference type="EMBL" id="PHJ25864.1"/>
    </source>
</evidence>
<dbReference type="SMART" id="SM00322">
    <property type="entry name" value="KH"/>
    <property type="match status" value="3"/>
</dbReference>
<feature type="domain" description="K Homology" evidence="4">
    <location>
        <begin position="115"/>
        <end position="185"/>
    </location>
</feature>
<keyword evidence="2" id="KW-0694">RNA-binding</keyword>
<evidence type="ECO:0000256" key="1">
    <source>
        <dbReference type="ARBA" id="ARBA00022737"/>
    </source>
</evidence>
<dbReference type="InterPro" id="IPR004087">
    <property type="entry name" value="KH_dom"/>
</dbReference>
<dbReference type="InterPro" id="IPR036612">
    <property type="entry name" value="KH_dom_type_1_sf"/>
</dbReference>
<feature type="domain" description="K Homology" evidence="4">
    <location>
        <begin position="13"/>
        <end position="86"/>
    </location>
</feature>
<keyword evidence="1" id="KW-0677">Repeat</keyword>
<dbReference type="GO" id="GO:0003723">
    <property type="term" value="F:RNA binding"/>
    <property type="evidence" value="ECO:0007669"/>
    <property type="project" value="UniProtKB-UniRule"/>
</dbReference>
<sequence>MEAPPTKRSAFQGPCYLKMVVNNLTAGAVIGKNGAAIAGIEQTTGCAVKLSPSNAFYPGTQDRVLIMSGEQEQLNNALVIILDKIKETAASSPSSHSSSNGDGRRDSFSSNDGQQKITCRLAVPKSAVSAIIGKGGQQIRELQDTTGARVQISSREEGLAERMITISGVVEHVRSAALTIAACIQSDPYLRDHMHVVYKSGAPGGVTVGGLPPASTVPPTAATHYGVMPISFGNGLYPAGAGHLYSPAADVLNIQCDITIQVADHNIGAVIGRSGSCVTEIIKATGTRIQISQKGDLVPGTNDRKIVISGTVGAVHSAHLMLLQRIHAFQEAPGVKGHPGGGPGVGMGSPGNAANNGLGDGHGLDLHVHPHSPAIGGQGNLHYMHPPGYGY</sequence>
<feature type="compositionally biased region" description="Low complexity" evidence="3">
    <location>
        <begin position="91"/>
        <end position="101"/>
    </location>
</feature>
<dbReference type="CDD" id="cd22435">
    <property type="entry name" value="KH-I_NOVA_rpt1"/>
    <property type="match status" value="1"/>
</dbReference>
<feature type="region of interest" description="Disordered" evidence="3">
    <location>
        <begin position="90"/>
        <end position="112"/>
    </location>
</feature>
<comment type="caution">
    <text evidence="5">The sequence shown here is derived from an EMBL/GenBank/DDBJ whole genome shotgun (WGS) entry which is preliminary data.</text>
</comment>
<reference evidence="5 6" key="1">
    <citation type="journal article" date="2017" name="Int. J. Parasitol.">
        <title>The genome of the protozoan parasite Cystoisospora suis and a reverse vaccinology approach to identify vaccine candidates.</title>
        <authorList>
            <person name="Palmieri N."/>
            <person name="Shrestha A."/>
            <person name="Ruttkowski B."/>
            <person name="Beck T."/>
            <person name="Vogl C."/>
            <person name="Tomley F."/>
            <person name="Blake D.P."/>
            <person name="Joachim A."/>
        </authorList>
    </citation>
    <scope>NUCLEOTIDE SEQUENCE [LARGE SCALE GENOMIC DNA]</scope>
    <source>
        <strain evidence="5 6">Wien I</strain>
    </source>
</reference>
<evidence type="ECO:0000313" key="6">
    <source>
        <dbReference type="Proteomes" id="UP000221165"/>
    </source>
</evidence>
<name>A0A2C6LHF0_9APIC</name>
<dbReference type="OrthoDB" id="441329at2759"/>
<feature type="compositionally biased region" description="Gly residues" evidence="3">
    <location>
        <begin position="337"/>
        <end position="349"/>
    </location>
</feature>
<dbReference type="VEuPathDB" id="ToxoDB:CSUI_000270"/>
<dbReference type="EMBL" id="MIGC01000114">
    <property type="protein sequence ID" value="PHJ25864.1"/>
    <property type="molecule type" value="Genomic_DNA"/>
</dbReference>
<evidence type="ECO:0000256" key="2">
    <source>
        <dbReference type="PROSITE-ProRule" id="PRU00117"/>
    </source>
</evidence>
<dbReference type="GeneID" id="94423715"/>
<dbReference type="Gene3D" id="3.30.1370.10">
    <property type="entry name" value="K Homology domain, type 1"/>
    <property type="match status" value="3"/>
</dbReference>
<proteinExistence type="predicted"/>
<evidence type="ECO:0000259" key="4">
    <source>
        <dbReference type="SMART" id="SM00322"/>
    </source>
</evidence>
<dbReference type="Pfam" id="PF00013">
    <property type="entry name" value="KH_1"/>
    <property type="match status" value="3"/>
</dbReference>
<dbReference type="InterPro" id="IPR004088">
    <property type="entry name" value="KH_dom_type_1"/>
</dbReference>
<feature type="region of interest" description="Disordered" evidence="3">
    <location>
        <begin position="336"/>
        <end position="381"/>
    </location>
</feature>
<accession>A0A2C6LHF0</accession>
<feature type="domain" description="K Homology" evidence="4">
    <location>
        <begin position="254"/>
        <end position="327"/>
    </location>
</feature>
<gene>
    <name evidence="5" type="ORF">CSUI_000270</name>
</gene>
<dbReference type="PANTHER" id="PTHR10288">
    <property type="entry name" value="KH DOMAIN CONTAINING RNA BINDING PROTEIN"/>
    <property type="match status" value="1"/>
</dbReference>
<dbReference type="CDD" id="cd00105">
    <property type="entry name" value="KH-I"/>
    <property type="match status" value="1"/>
</dbReference>
<evidence type="ECO:0000256" key="3">
    <source>
        <dbReference type="SAM" id="MobiDB-lite"/>
    </source>
</evidence>